<dbReference type="RefSeq" id="WP_230315303.1">
    <property type="nucleotide sequence ID" value="NZ_JADPAK010000020.1"/>
</dbReference>
<gene>
    <name evidence="2" type="ORF">EA71_01716</name>
</gene>
<organism evidence="2 3">
    <name type="scientific">Enterococcus durans</name>
    <dbReference type="NCBI Taxonomy" id="53345"/>
    <lineage>
        <taxon>Bacteria</taxon>
        <taxon>Bacillati</taxon>
        <taxon>Bacillota</taxon>
        <taxon>Bacilli</taxon>
        <taxon>Lactobacillales</taxon>
        <taxon>Enterococcaceae</taxon>
        <taxon>Enterococcus</taxon>
    </lineage>
</organism>
<keyword evidence="1" id="KW-0812">Transmembrane</keyword>
<feature type="transmembrane region" description="Helical" evidence="1">
    <location>
        <begin position="173"/>
        <end position="192"/>
    </location>
</feature>
<proteinExistence type="predicted"/>
<dbReference type="EMBL" id="LEPB01000004">
    <property type="protein sequence ID" value="RCA10962.1"/>
    <property type="molecule type" value="Genomic_DNA"/>
</dbReference>
<evidence type="ECO:0000256" key="1">
    <source>
        <dbReference type="SAM" id="Phobius"/>
    </source>
</evidence>
<name>A0A367CF25_9ENTE</name>
<dbReference type="STRING" id="53345.LIU_09855"/>
<feature type="transmembrane region" description="Helical" evidence="1">
    <location>
        <begin position="204"/>
        <end position="225"/>
    </location>
</feature>
<reference evidence="2 3" key="1">
    <citation type="submission" date="2015-06" db="EMBL/GenBank/DDBJ databases">
        <title>The Genome Sequence of Enterococcus durans 4EA1.</title>
        <authorList>
            <consortium name="The Broad Institute Genomics Platform"/>
            <consortium name="The Broad Institute Genome Sequencing Center for Infectious Disease"/>
            <person name="Earl A.M."/>
            <person name="Van Tyne D."/>
            <person name="Lebreton F."/>
            <person name="Saavedra J.T."/>
            <person name="Gilmore M.S."/>
            <person name="Manson Mcguire A."/>
            <person name="Clock S."/>
            <person name="Crupain M."/>
            <person name="Rangan U."/>
            <person name="Young S."/>
            <person name="Abouelleil A."/>
            <person name="Cao P."/>
            <person name="Chapman S.B."/>
            <person name="Griggs A."/>
            <person name="Priest M."/>
            <person name="Shea T."/>
            <person name="Wortman J."/>
            <person name="Nusbaum C."/>
            <person name="Birren B."/>
        </authorList>
    </citation>
    <scope>NUCLEOTIDE SEQUENCE [LARGE SCALE GENOMIC DNA]</scope>
    <source>
        <strain evidence="2 3">4EA1</strain>
    </source>
</reference>
<protein>
    <submittedName>
        <fullName evidence="2">Uncharacterized protein</fullName>
    </submittedName>
</protein>
<evidence type="ECO:0000313" key="3">
    <source>
        <dbReference type="Proteomes" id="UP000252797"/>
    </source>
</evidence>
<dbReference type="Proteomes" id="UP000252797">
    <property type="component" value="Unassembled WGS sequence"/>
</dbReference>
<comment type="caution">
    <text evidence="2">The sequence shown here is derived from an EMBL/GenBank/DDBJ whole genome shotgun (WGS) entry which is preliminary data.</text>
</comment>
<sequence length="283" mass="32433">MSKKKWRKVARMIVAFLCSLSVYFACTLTIIRMTLCNQLFMENTVASSNYVEIVTAEINHTISDLGRGSNIPENVLSSVVTEKQVEENIMSYIHSLYSDSVFQIKGSSIVQQTVKEKIVDYAKNKNYPLDGPVQLTIETLQASAVTTVQQAIEMRSLNIYGKKLLAYKKMIDLFIVFSLTVSFSLFAFILSLNRRFWHRVLRYLAYILCSSSLMLVTLPLILYVNQIVERIGISSKPLYLFLTTYVNHFILMFIKWGGVILCISIICFWGSEYTRRKTITSKN</sequence>
<keyword evidence="1" id="KW-1133">Transmembrane helix</keyword>
<dbReference type="AlphaFoldDB" id="A0A367CF25"/>
<keyword evidence="1" id="KW-0472">Membrane</keyword>
<feature type="transmembrane region" description="Helical" evidence="1">
    <location>
        <begin position="245"/>
        <end position="269"/>
    </location>
</feature>
<feature type="transmembrane region" description="Helical" evidence="1">
    <location>
        <begin position="12"/>
        <end position="31"/>
    </location>
</feature>
<evidence type="ECO:0000313" key="2">
    <source>
        <dbReference type="EMBL" id="RCA10962.1"/>
    </source>
</evidence>
<accession>A0A367CF25</accession>